<feature type="compositionally biased region" description="Basic and acidic residues" evidence="6">
    <location>
        <begin position="880"/>
        <end position="889"/>
    </location>
</feature>
<evidence type="ECO:0000256" key="6">
    <source>
        <dbReference type="SAM" id="MobiDB-lite"/>
    </source>
</evidence>
<keyword evidence="3" id="KW-0328">Glycosyltransferase</keyword>
<feature type="transmembrane region" description="Helical" evidence="7">
    <location>
        <begin position="18"/>
        <end position="36"/>
    </location>
</feature>
<keyword evidence="7" id="KW-0812">Transmembrane</keyword>
<evidence type="ECO:0000313" key="10">
    <source>
        <dbReference type="Proteomes" id="UP001151760"/>
    </source>
</evidence>
<dbReference type="PANTHER" id="PTHR11062:SF184">
    <property type="entry name" value="EXOSTOSIN FAMILY PROTEIN"/>
    <property type="match status" value="1"/>
</dbReference>
<keyword evidence="7" id="KW-1133">Transmembrane helix</keyword>
<sequence length="1083" mass="122896">MVGGRQYYSTTKLTRSPILLTLITLTSFIFIYYFTFTTHTSTSPNPKPNPNIQYSFVNSLELFLSQTNLHHLPKDDTADPTAEHSPEKSDQLTWRSENARLYNDGRLFGEPVRVYVYEMPVKFTYDLLRLFRDTFRETVNLTSNGSPVHRLIEQHSVDYWLWADLIAPESERLLKSVVRVHRQEDADLFYVPFFTTISYFLLEKQQCKTLYREALKWVTDQPAWKRSEGRDHIFPIHHPWSFKTVRKFVKKAIWLLPDMDSTGNWYKPGQVSLEKDLILPYVPNLDLCDAKCLSESASKRTTLLYFRGRLKRNAGGKIRSKLGSELGDADGVVIEEGSAGEAGKIAAQSGMRKSVFCLSPAGDTPSSARLFDAIVSGCIPVIVSDELELPFEGILDYRKIALFVSSSDAVQPGWLLAHLRSIKSTQIKEMQDNLAKYVRHFLYSHPAQPLGPEDLVWRMMAGKQINIKLHTRRSQRVVKESRIISPIWMNKSSSISSLSFESNGSSYYSSHDDYLSKTPDTLNVEYDDERTKKWDSECSKDLPKSLKLMMIQDCGARVSVVIGADKKCHVSKWEYEDLPFTKKDCRNYIDKVKRLKFRKGDAEAIQGYFMKMQGVGRLMRNLGTLSHSIQQKIRAPKGLLLLVEKLETYKEKVLIKHGSDKSINLVGDIDLWLDCSGGKVKGRTFGTSSLLLTMSGTLEVNMVWLDQCLARLLSYCLFNLALWMDWMQCLKMVSVNLLILKKWHPDVNLMKVDVGNVPVWVKLHGVPVTAFREDGLSAIATKLGTPLIIDSYTSDMFMQSWGRSSYARAMIELRADVELKDNIVECPKNIGADETKNLKKPSQTPRGVPVGQKVGFKSAKQVYQPISKKTTANTSGPKNKNMEPTKEVSKSNPFDVLTPVENDVVLGTNGGTSNLASQEVNSSGSSFWNVNSSSPSTTSIIEKIDKIEKLIIDGKVTLVDDEGKPLEKVESSGDYDSEDGVASVDNEMASFLAKNDAYGTNSLLEQWKKCYENVIMEYLVNISKRRAFWSLNEDILKITILKTKTPYPSRKIRRIRAYTHQRPQRKEDQYAVSRKSQYAILEI</sequence>
<evidence type="ECO:0000259" key="8">
    <source>
        <dbReference type="Pfam" id="PF03016"/>
    </source>
</evidence>
<keyword evidence="5" id="KW-0333">Golgi apparatus</keyword>
<keyword evidence="3" id="KW-0808">Transferase</keyword>
<accession>A0ABQ5ANJ4</accession>
<evidence type="ECO:0000313" key="9">
    <source>
        <dbReference type="EMBL" id="GJT02624.1"/>
    </source>
</evidence>
<evidence type="ECO:0000256" key="3">
    <source>
        <dbReference type="ARBA" id="ARBA00022676"/>
    </source>
</evidence>
<feature type="region of interest" description="Disordered" evidence="6">
    <location>
        <begin position="73"/>
        <end position="92"/>
    </location>
</feature>
<comment type="similarity">
    <text evidence="2">Belongs to the glycosyltransferase 47 family.</text>
</comment>
<proteinExistence type="inferred from homology"/>
<gene>
    <name evidence="9" type="ORF">Tco_0823793</name>
</gene>
<keyword evidence="4" id="KW-0735">Signal-anchor</keyword>
<reference evidence="9" key="1">
    <citation type="journal article" date="2022" name="Int. J. Mol. Sci.">
        <title>Draft Genome of Tanacetum Coccineum: Genomic Comparison of Closely Related Tanacetum-Family Plants.</title>
        <authorList>
            <person name="Yamashiro T."/>
            <person name="Shiraishi A."/>
            <person name="Nakayama K."/>
            <person name="Satake H."/>
        </authorList>
    </citation>
    <scope>NUCLEOTIDE SEQUENCE</scope>
</reference>
<comment type="caution">
    <text evidence="9">The sequence shown here is derived from an EMBL/GenBank/DDBJ whole genome shotgun (WGS) entry which is preliminary data.</text>
</comment>
<keyword evidence="7" id="KW-0472">Membrane</keyword>
<reference evidence="9" key="2">
    <citation type="submission" date="2022-01" db="EMBL/GenBank/DDBJ databases">
        <authorList>
            <person name="Yamashiro T."/>
            <person name="Shiraishi A."/>
            <person name="Satake H."/>
            <person name="Nakayama K."/>
        </authorList>
    </citation>
    <scope>NUCLEOTIDE SEQUENCE</scope>
</reference>
<protein>
    <submittedName>
        <fullName evidence="9">Probable arabinosyltransferase ARAD1</fullName>
    </submittedName>
</protein>
<feature type="compositionally biased region" description="Polar residues" evidence="6">
    <location>
        <begin position="867"/>
        <end position="878"/>
    </location>
</feature>
<dbReference type="InterPro" id="IPR040911">
    <property type="entry name" value="Exostosin_GT47"/>
</dbReference>
<dbReference type="Pfam" id="PF03016">
    <property type="entry name" value="Exostosin_GT47"/>
    <property type="match status" value="1"/>
</dbReference>
<evidence type="ECO:0000256" key="1">
    <source>
        <dbReference type="ARBA" id="ARBA00004323"/>
    </source>
</evidence>
<dbReference type="InterPro" id="IPR004263">
    <property type="entry name" value="Exostosin"/>
</dbReference>
<evidence type="ECO:0000256" key="2">
    <source>
        <dbReference type="ARBA" id="ARBA00010271"/>
    </source>
</evidence>
<feature type="compositionally biased region" description="Basic and acidic residues" evidence="6">
    <location>
        <begin position="73"/>
        <end position="90"/>
    </location>
</feature>
<comment type="subcellular location">
    <subcellularLocation>
        <location evidence="1">Golgi apparatus membrane</location>
        <topology evidence="1">Single-pass type II membrane protein</topology>
    </subcellularLocation>
</comment>
<dbReference type="Proteomes" id="UP001151760">
    <property type="component" value="Unassembled WGS sequence"/>
</dbReference>
<feature type="region of interest" description="Disordered" evidence="6">
    <location>
        <begin position="867"/>
        <end position="894"/>
    </location>
</feature>
<dbReference type="PANTHER" id="PTHR11062">
    <property type="entry name" value="EXOSTOSIN HEPARAN SULFATE GLYCOSYLTRANSFERASE -RELATED"/>
    <property type="match status" value="1"/>
</dbReference>
<dbReference type="EMBL" id="BQNB010012363">
    <property type="protein sequence ID" value="GJT02624.1"/>
    <property type="molecule type" value="Genomic_DNA"/>
</dbReference>
<name>A0ABQ5ANJ4_9ASTR</name>
<keyword evidence="10" id="KW-1185">Reference proteome</keyword>
<organism evidence="9 10">
    <name type="scientific">Tanacetum coccineum</name>
    <dbReference type="NCBI Taxonomy" id="301880"/>
    <lineage>
        <taxon>Eukaryota</taxon>
        <taxon>Viridiplantae</taxon>
        <taxon>Streptophyta</taxon>
        <taxon>Embryophyta</taxon>
        <taxon>Tracheophyta</taxon>
        <taxon>Spermatophyta</taxon>
        <taxon>Magnoliopsida</taxon>
        <taxon>eudicotyledons</taxon>
        <taxon>Gunneridae</taxon>
        <taxon>Pentapetalae</taxon>
        <taxon>asterids</taxon>
        <taxon>campanulids</taxon>
        <taxon>Asterales</taxon>
        <taxon>Asteraceae</taxon>
        <taxon>Asteroideae</taxon>
        <taxon>Anthemideae</taxon>
        <taxon>Anthemidinae</taxon>
        <taxon>Tanacetum</taxon>
    </lineage>
</organism>
<evidence type="ECO:0000256" key="4">
    <source>
        <dbReference type="ARBA" id="ARBA00022968"/>
    </source>
</evidence>
<evidence type="ECO:0000256" key="5">
    <source>
        <dbReference type="ARBA" id="ARBA00023034"/>
    </source>
</evidence>
<feature type="domain" description="Exostosin GT47" evidence="8">
    <location>
        <begin position="110"/>
        <end position="418"/>
    </location>
</feature>
<evidence type="ECO:0000256" key="7">
    <source>
        <dbReference type="SAM" id="Phobius"/>
    </source>
</evidence>